<dbReference type="GO" id="GO:0008444">
    <property type="term" value="F:CDP-diacylglycerol-glycerol-3-phosphate 3-phosphatidyltransferase activity"/>
    <property type="evidence" value="ECO:0007669"/>
    <property type="project" value="InterPro"/>
</dbReference>
<reference evidence="9 10" key="1">
    <citation type="submission" date="2018-10" db="EMBL/GenBank/DDBJ databases">
        <title>Genomic Encyclopedia of Type Strains, Phase IV (KMG-IV): sequencing the most valuable type-strain genomes for metagenomic binning, comparative biology and taxonomic classification.</title>
        <authorList>
            <person name="Goeker M."/>
        </authorList>
    </citation>
    <scope>NUCLEOTIDE SEQUENCE [LARGE SCALE GENOMIC DNA]</scope>
    <source>
        <strain evidence="9 10">DSM 3303</strain>
    </source>
</reference>
<evidence type="ECO:0000313" key="9">
    <source>
        <dbReference type="EMBL" id="RKQ54889.1"/>
    </source>
</evidence>
<organism evidence="9 10">
    <name type="scientific">Vogesella indigofera</name>
    <name type="common">Pseudomonas indigofera</name>
    <dbReference type="NCBI Taxonomy" id="45465"/>
    <lineage>
        <taxon>Bacteria</taxon>
        <taxon>Pseudomonadati</taxon>
        <taxon>Pseudomonadota</taxon>
        <taxon>Betaproteobacteria</taxon>
        <taxon>Neisseriales</taxon>
        <taxon>Chromobacteriaceae</taxon>
        <taxon>Vogesella</taxon>
    </lineage>
</organism>
<dbReference type="AlphaFoldDB" id="A0A495B1M5"/>
<proteinExistence type="inferred from homology"/>
<comment type="caution">
    <text evidence="9">The sequence shown here is derived from an EMBL/GenBank/DDBJ whole genome shotgun (WGS) entry which is preliminary data.</text>
</comment>
<dbReference type="GO" id="GO:0032049">
    <property type="term" value="P:cardiolipin biosynthetic process"/>
    <property type="evidence" value="ECO:0007669"/>
    <property type="project" value="InterPro"/>
</dbReference>
<evidence type="ECO:0000256" key="4">
    <source>
        <dbReference type="ARBA" id="ARBA00022737"/>
    </source>
</evidence>
<comment type="similarity">
    <text evidence="1">Belongs to the CDP-alcohol phosphatidyltransferase class-II family.</text>
</comment>
<dbReference type="Proteomes" id="UP000279384">
    <property type="component" value="Unassembled WGS sequence"/>
</dbReference>
<keyword evidence="6" id="KW-0594">Phospholipid biosynthesis</keyword>
<evidence type="ECO:0000256" key="6">
    <source>
        <dbReference type="ARBA" id="ARBA00023209"/>
    </source>
</evidence>
<sequence length="446" mass="51274">MPLFSPRRPAPAGNGFAVDAANIHVLHDAKSFHQQLLQQIAQAQQRIHLCSLYLQHDEGGESILLALHQAKQQRPQLDIRVFVDFHRARRGLIGAGKQAGNAQWYQELSARFGREQVPIYGVPVQTRELFGVLHLKGFVIDDWLIYSGASLNNVYLHVGERYRFDRYHLIRDRKLADSFSHYLCQQLLPSPGVQRLDVAGLPRPGKDDIKSLRQRLAGYDYLPAPTTAERGRISITPLSGVGKDNRFNQRIEQLLGSAQHRITLCTPYFNPPKSILRILQKQIRNGLQVEIIVGDKTANDFYTPPSEPFRVISALPYLYESNLRRFAKRNQSAMAQGKLQLRLWQHEHNSYHLKGIWVDQVWQLVTGNNLNPRAFRLDLENGLLLHDPAGQLRQQTAAELDNIRRHTKLLQHYRQLETLRDYPAAVKTLLGRLKRIRLDRLLNRLL</sequence>
<evidence type="ECO:0000259" key="8">
    <source>
        <dbReference type="SMART" id="SM00155"/>
    </source>
</evidence>
<dbReference type="SUPFAM" id="SSF56024">
    <property type="entry name" value="Phospholipase D/nuclease"/>
    <property type="match status" value="2"/>
</dbReference>
<dbReference type="NCBIfam" id="NF006946">
    <property type="entry name" value="PRK09428.1"/>
    <property type="match status" value="1"/>
</dbReference>
<dbReference type="InterPro" id="IPR001736">
    <property type="entry name" value="PLipase_D/transphosphatidylase"/>
</dbReference>
<keyword evidence="2" id="KW-0444">Lipid biosynthesis</keyword>
<protein>
    <submittedName>
        <fullName evidence="9">CDP-diacylglycerol--serine O-phosphatidyltransferase</fullName>
    </submittedName>
</protein>
<evidence type="ECO:0000256" key="3">
    <source>
        <dbReference type="ARBA" id="ARBA00022679"/>
    </source>
</evidence>
<dbReference type="SMART" id="SM00155">
    <property type="entry name" value="PLDc"/>
    <property type="match status" value="2"/>
</dbReference>
<evidence type="ECO:0000313" key="10">
    <source>
        <dbReference type="Proteomes" id="UP000279384"/>
    </source>
</evidence>
<dbReference type="RefSeq" id="WP_120812213.1">
    <property type="nucleotide sequence ID" value="NZ_RBID01000018.1"/>
</dbReference>
<dbReference type="PANTHER" id="PTHR12586:SF1">
    <property type="entry name" value="CDP-DIACYLGLYCEROL--GLYCEROL-3-PHOSPHATE 3-PHOSPHATIDYLTRANSFERASE, MITOCHONDRIAL"/>
    <property type="match status" value="1"/>
</dbReference>
<evidence type="ECO:0000256" key="2">
    <source>
        <dbReference type="ARBA" id="ARBA00022516"/>
    </source>
</evidence>
<keyword evidence="7" id="KW-1208">Phospholipid metabolism</keyword>
<dbReference type="Gene3D" id="3.30.870.10">
    <property type="entry name" value="Endonuclease Chain A"/>
    <property type="match status" value="2"/>
</dbReference>
<keyword evidence="5" id="KW-0443">Lipid metabolism</keyword>
<dbReference type="EMBL" id="RBID01000018">
    <property type="protein sequence ID" value="RKQ54889.1"/>
    <property type="molecule type" value="Genomic_DNA"/>
</dbReference>
<accession>A0A495B1M5</accession>
<keyword evidence="3 9" id="KW-0808">Transferase</keyword>
<feature type="domain" description="PLD phosphodiesterase" evidence="8">
    <location>
        <begin position="347"/>
        <end position="374"/>
    </location>
</feature>
<evidence type="ECO:0000256" key="1">
    <source>
        <dbReference type="ARBA" id="ARBA00010682"/>
    </source>
</evidence>
<dbReference type="PANTHER" id="PTHR12586">
    <property type="entry name" value="CDP-DIACYLGLYCEROL--SERINE O-PHOSPHATIDYLTRANSFERASE"/>
    <property type="match status" value="1"/>
</dbReference>
<dbReference type="PIRSF" id="PIRSF000850">
    <property type="entry name" value="Phospholipase_D_PSS"/>
    <property type="match status" value="1"/>
</dbReference>
<evidence type="ECO:0000256" key="7">
    <source>
        <dbReference type="ARBA" id="ARBA00023264"/>
    </source>
</evidence>
<dbReference type="GO" id="GO:0003882">
    <property type="term" value="F:CDP-diacylglycerol-serine O-phosphatidyltransferase activity"/>
    <property type="evidence" value="ECO:0007669"/>
    <property type="project" value="TreeGrafter"/>
</dbReference>
<feature type="domain" description="PLD phosphodiesterase" evidence="8">
    <location>
        <begin position="129"/>
        <end position="155"/>
    </location>
</feature>
<dbReference type="InterPro" id="IPR025202">
    <property type="entry name" value="PLD-like_dom"/>
</dbReference>
<dbReference type="InterPro" id="IPR016270">
    <property type="entry name" value="PGS1"/>
</dbReference>
<keyword evidence="4" id="KW-0677">Repeat</keyword>
<gene>
    <name evidence="9" type="ORF">C8E02_3151</name>
</gene>
<evidence type="ECO:0000256" key="5">
    <source>
        <dbReference type="ARBA" id="ARBA00023098"/>
    </source>
</evidence>
<dbReference type="CDD" id="cd09136">
    <property type="entry name" value="PLDc_PSS_G_neg_2"/>
    <property type="match status" value="1"/>
</dbReference>
<dbReference type="Pfam" id="PF13091">
    <property type="entry name" value="PLDc_2"/>
    <property type="match status" value="2"/>
</dbReference>
<dbReference type="GO" id="GO:0005829">
    <property type="term" value="C:cytosol"/>
    <property type="evidence" value="ECO:0007669"/>
    <property type="project" value="TreeGrafter"/>
</dbReference>
<name>A0A495B1M5_VOGIN</name>